<dbReference type="GO" id="GO:0016787">
    <property type="term" value="F:hydrolase activity"/>
    <property type="evidence" value="ECO:0007669"/>
    <property type="project" value="UniProtKB-KW"/>
</dbReference>
<keyword evidence="1" id="KW-0378">Hydrolase</keyword>
<name>A0AAN0IQR3_AMPQE</name>
<evidence type="ECO:0000313" key="4">
    <source>
        <dbReference type="EnsemblMetazoa" id="XP_011406872.1"/>
    </source>
</evidence>
<keyword evidence="5" id="KW-1185">Reference proteome</keyword>
<dbReference type="GO" id="GO:0005524">
    <property type="term" value="F:ATP binding"/>
    <property type="evidence" value="ECO:0007669"/>
    <property type="project" value="UniProtKB-KW"/>
</dbReference>
<feature type="region of interest" description="Disordered" evidence="2">
    <location>
        <begin position="110"/>
        <end position="129"/>
    </location>
</feature>
<proteinExistence type="inferred from homology"/>
<dbReference type="RefSeq" id="XP_011406872.1">
    <property type="nucleotide sequence ID" value="XM_011408570.1"/>
</dbReference>
<dbReference type="GO" id="GO:0006281">
    <property type="term" value="P:DNA repair"/>
    <property type="evidence" value="ECO:0007669"/>
    <property type="project" value="UniProtKB-KW"/>
</dbReference>
<accession>A0AAN0IQR3</accession>
<dbReference type="InterPro" id="IPR027417">
    <property type="entry name" value="P-loop_NTPase"/>
</dbReference>
<protein>
    <recommendedName>
        <fullName evidence="1">ATP-dependent DNA helicase</fullName>
        <ecNumber evidence="1">5.6.2.3</ecNumber>
    </recommendedName>
</protein>
<dbReference type="EC" id="5.6.2.3" evidence="1"/>
<comment type="cofactor">
    <cofactor evidence="1">
        <name>Mg(2+)</name>
        <dbReference type="ChEBI" id="CHEBI:18420"/>
    </cofactor>
</comment>
<dbReference type="GeneID" id="105314408"/>
<evidence type="ECO:0000256" key="1">
    <source>
        <dbReference type="RuleBase" id="RU363044"/>
    </source>
</evidence>
<keyword evidence="1" id="KW-0234">DNA repair</keyword>
<dbReference type="SUPFAM" id="SSF52540">
    <property type="entry name" value="P-loop containing nucleoside triphosphate hydrolases"/>
    <property type="match status" value="2"/>
</dbReference>
<keyword evidence="1" id="KW-0547">Nucleotide-binding</keyword>
<dbReference type="Pfam" id="PF05970">
    <property type="entry name" value="PIF1"/>
    <property type="match status" value="1"/>
</dbReference>
<reference evidence="5" key="1">
    <citation type="journal article" date="2010" name="Nature">
        <title>The Amphimedon queenslandica genome and the evolution of animal complexity.</title>
        <authorList>
            <person name="Srivastava M."/>
            <person name="Simakov O."/>
            <person name="Chapman J."/>
            <person name="Fahey B."/>
            <person name="Gauthier M.E."/>
            <person name="Mitros T."/>
            <person name="Richards G.S."/>
            <person name="Conaco C."/>
            <person name="Dacre M."/>
            <person name="Hellsten U."/>
            <person name="Larroux C."/>
            <person name="Putnam N.H."/>
            <person name="Stanke M."/>
            <person name="Adamska M."/>
            <person name="Darling A."/>
            <person name="Degnan S.M."/>
            <person name="Oakley T.H."/>
            <person name="Plachetzki D.C."/>
            <person name="Zhai Y."/>
            <person name="Adamski M."/>
            <person name="Calcino A."/>
            <person name="Cummins S.F."/>
            <person name="Goodstein D.M."/>
            <person name="Harris C."/>
            <person name="Jackson D.J."/>
            <person name="Leys S.P."/>
            <person name="Shu S."/>
            <person name="Woodcroft B.J."/>
            <person name="Vervoort M."/>
            <person name="Kosik K.S."/>
            <person name="Manning G."/>
            <person name="Degnan B.M."/>
            <person name="Rokhsar D.S."/>
        </authorList>
    </citation>
    <scope>NUCLEOTIDE SEQUENCE [LARGE SCALE GENOMIC DNA]</scope>
</reference>
<dbReference type="CDD" id="cd18809">
    <property type="entry name" value="SF1_C_RecD"/>
    <property type="match status" value="1"/>
</dbReference>
<evidence type="ECO:0000259" key="3">
    <source>
        <dbReference type="Pfam" id="PF05970"/>
    </source>
</evidence>
<dbReference type="PANTHER" id="PTHR47642">
    <property type="entry name" value="ATP-DEPENDENT DNA HELICASE"/>
    <property type="match status" value="1"/>
</dbReference>
<evidence type="ECO:0000313" key="5">
    <source>
        <dbReference type="Proteomes" id="UP000007879"/>
    </source>
</evidence>
<dbReference type="GO" id="GO:0000723">
    <property type="term" value="P:telomere maintenance"/>
    <property type="evidence" value="ECO:0007669"/>
    <property type="project" value="InterPro"/>
</dbReference>
<keyword evidence="1" id="KW-0227">DNA damage</keyword>
<dbReference type="AlphaFoldDB" id="A0AAN0IQR3"/>
<dbReference type="Proteomes" id="UP000007879">
    <property type="component" value="Unassembled WGS sequence"/>
</dbReference>
<dbReference type="EnsemblMetazoa" id="XM_011408570.1">
    <property type="protein sequence ID" value="XP_011406872.1"/>
    <property type="gene ID" value="LOC105314408"/>
</dbReference>
<evidence type="ECO:0000256" key="2">
    <source>
        <dbReference type="SAM" id="MobiDB-lite"/>
    </source>
</evidence>
<dbReference type="InterPro" id="IPR010285">
    <property type="entry name" value="DNA_helicase_pif1-like_DEAD"/>
</dbReference>
<dbReference type="PANTHER" id="PTHR47642:SF6">
    <property type="entry name" value="ATP-DEPENDENT DNA HELICASE"/>
    <property type="match status" value="1"/>
</dbReference>
<keyword evidence="1" id="KW-0067">ATP-binding</keyword>
<dbReference type="GO" id="GO:0006310">
    <property type="term" value="P:DNA recombination"/>
    <property type="evidence" value="ECO:0007669"/>
    <property type="project" value="UniProtKB-KW"/>
</dbReference>
<comment type="similarity">
    <text evidence="1">Belongs to the helicase family.</text>
</comment>
<dbReference type="Gene3D" id="3.40.50.300">
    <property type="entry name" value="P-loop containing nucleotide triphosphate hydrolases"/>
    <property type="match status" value="2"/>
</dbReference>
<comment type="catalytic activity">
    <reaction evidence="1">
        <text>ATP + H2O = ADP + phosphate + H(+)</text>
        <dbReference type="Rhea" id="RHEA:13065"/>
        <dbReference type="ChEBI" id="CHEBI:15377"/>
        <dbReference type="ChEBI" id="CHEBI:15378"/>
        <dbReference type="ChEBI" id="CHEBI:30616"/>
        <dbReference type="ChEBI" id="CHEBI:43474"/>
        <dbReference type="ChEBI" id="CHEBI:456216"/>
        <dbReference type="EC" id="5.6.2.3"/>
    </reaction>
</comment>
<feature type="domain" description="DNA helicase Pif1-like DEAD-box helicase" evidence="3">
    <location>
        <begin position="201"/>
        <end position="312"/>
    </location>
</feature>
<sequence length="594" mass="66182">MSRPTTPQFNAITILDFTCHYTMPKELGDEPKKRSKEVIVTPRPYCSPNSSGLNYEQYCRHSLMKCKPFRDINELKCTYDTFTEAYAEFLQSGNVPRSLEQDIFRLQQHQSSAAVEDEGTSQDEQQQNQKIRAQEECMLISPRTSELEPVNTTEEEHAWAEAARSYSDIDNAPNFIAQGRQNTTPTPFTTSATPDNLQGRQLDVYTTVKQHFESNCQEPLHIIINGTAGTGKSNLINCLWLLLGGSVRVAAPTGVASFIIEGRTLHSLLHLPVRGDFKEMEGSNLQKMQDEMSSTKYLIIDEMSMMGRKTFDFEQLPPVVDLPIYTTVTRSDLSDQGYKAYSQFETAFTLTQVMRQSGQDPDQIRFRDNLMCLRNGDTTIEVWNHLMEQTPTRVQDQSPYVNALQPFPTVEAVVDHNVAMLRECGHPIATIKAVHTGANAAKAPPDDAGGLEPVVMPARSAKVMLTSNLWVEVGLVDGAMGTVEAICYKEITPPAFPVAAMVQFDHYTGPTAHDGTVPITPVRRNWSSSGGQCSHLQVPLKLALAVTIHKSQGLTLDKVVIDVGKEFCGELTFVACSRVRKLKDILFMPPFPLQ</sequence>
<dbReference type="GO" id="GO:0043139">
    <property type="term" value="F:5'-3' DNA helicase activity"/>
    <property type="evidence" value="ECO:0007669"/>
    <property type="project" value="UniProtKB-EC"/>
</dbReference>
<dbReference type="InterPro" id="IPR051055">
    <property type="entry name" value="PIF1_helicase"/>
</dbReference>
<organism evidence="4 5">
    <name type="scientific">Amphimedon queenslandica</name>
    <name type="common">Sponge</name>
    <dbReference type="NCBI Taxonomy" id="400682"/>
    <lineage>
        <taxon>Eukaryota</taxon>
        <taxon>Metazoa</taxon>
        <taxon>Porifera</taxon>
        <taxon>Demospongiae</taxon>
        <taxon>Heteroscleromorpha</taxon>
        <taxon>Haplosclerida</taxon>
        <taxon>Niphatidae</taxon>
        <taxon>Amphimedon</taxon>
    </lineage>
</organism>
<dbReference type="KEGG" id="aqu:105314408"/>
<keyword evidence="1" id="KW-0233">DNA recombination</keyword>
<reference evidence="4" key="2">
    <citation type="submission" date="2024-06" db="UniProtKB">
        <authorList>
            <consortium name="EnsemblMetazoa"/>
        </authorList>
    </citation>
    <scope>IDENTIFICATION</scope>
</reference>
<keyword evidence="1" id="KW-0347">Helicase</keyword>